<evidence type="ECO:0000313" key="3">
    <source>
        <dbReference type="EMBL" id="MBW47972.1"/>
    </source>
</evidence>
<keyword evidence="2" id="KW-0732">Signal</keyword>
<accession>A0A2M4B4Q0</accession>
<evidence type="ECO:0000256" key="1">
    <source>
        <dbReference type="SAM" id="MobiDB-lite"/>
    </source>
</evidence>
<sequence>MTFWRVVCTALLSSCRFTVSVRDASAALSGGGYGPGGTSPAPGTDPRRPTAAVGSRGRVKAWAAFAPSPSPYWRLVARERCRVPCAGFPLRRSSALRSISKDTCSSSRKSNRGWISISRWFAESH</sequence>
<dbReference type="AlphaFoldDB" id="A0A2M4B4Q0"/>
<evidence type="ECO:0000256" key="2">
    <source>
        <dbReference type="SAM" id="SignalP"/>
    </source>
</evidence>
<protein>
    <submittedName>
        <fullName evidence="3">Putative secreted protein</fullName>
    </submittedName>
</protein>
<feature type="chain" id="PRO_5014785677" evidence="2">
    <location>
        <begin position="21"/>
        <end position="125"/>
    </location>
</feature>
<reference evidence="3" key="1">
    <citation type="submission" date="2018-01" db="EMBL/GenBank/DDBJ databases">
        <title>An insight into the sialome of Amazonian anophelines.</title>
        <authorList>
            <person name="Ribeiro J.M."/>
            <person name="Scarpassa V."/>
            <person name="Calvo E."/>
        </authorList>
    </citation>
    <scope>NUCLEOTIDE SEQUENCE</scope>
    <source>
        <tissue evidence="3">Salivary glands</tissue>
    </source>
</reference>
<feature type="signal peptide" evidence="2">
    <location>
        <begin position="1"/>
        <end position="20"/>
    </location>
</feature>
<feature type="region of interest" description="Disordered" evidence="1">
    <location>
        <begin position="26"/>
        <end position="52"/>
    </location>
</feature>
<dbReference type="EMBL" id="GGFK01014651">
    <property type="protein sequence ID" value="MBW47972.1"/>
    <property type="molecule type" value="Transcribed_RNA"/>
</dbReference>
<proteinExistence type="predicted"/>
<organism evidence="3">
    <name type="scientific">Anopheles triannulatus</name>
    <dbReference type="NCBI Taxonomy" id="58253"/>
    <lineage>
        <taxon>Eukaryota</taxon>
        <taxon>Metazoa</taxon>
        <taxon>Ecdysozoa</taxon>
        <taxon>Arthropoda</taxon>
        <taxon>Hexapoda</taxon>
        <taxon>Insecta</taxon>
        <taxon>Pterygota</taxon>
        <taxon>Neoptera</taxon>
        <taxon>Endopterygota</taxon>
        <taxon>Diptera</taxon>
        <taxon>Nematocera</taxon>
        <taxon>Culicoidea</taxon>
        <taxon>Culicidae</taxon>
        <taxon>Anophelinae</taxon>
        <taxon>Anopheles</taxon>
    </lineage>
</organism>
<name>A0A2M4B4Q0_9DIPT</name>